<dbReference type="EMBL" id="CP036280">
    <property type="protein sequence ID" value="QDU71398.1"/>
    <property type="molecule type" value="Genomic_DNA"/>
</dbReference>
<sequence length="120" mass="13158">MDWYLEPLEKYAVFTGRARRKEYWTFVLCNTLLAFVLAFIDGLMGTYNAEIGIGVLGSIFALAVLIPSFAVGVRRLHDSGKSGFLMLIVFVPVIGAIALLILMVLDSEPGENKHGPNPKA</sequence>
<accession>A0A518BWQ0</accession>
<keyword evidence="1" id="KW-1133">Transmembrane helix</keyword>
<reference evidence="2 3" key="1">
    <citation type="submission" date="2019-02" db="EMBL/GenBank/DDBJ databases">
        <title>Deep-cultivation of Planctomycetes and their phenomic and genomic characterization uncovers novel biology.</title>
        <authorList>
            <person name="Wiegand S."/>
            <person name="Jogler M."/>
            <person name="Boedeker C."/>
            <person name="Pinto D."/>
            <person name="Vollmers J."/>
            <person name="Rivas-Marin E."/>
            <person name="Kohn T."/>
            <person name="Peeters S.H."/>
            <person name="Heuer A."/>
            <person name="Rast P."/>
            <person name="Oberbeckmann S."/>
            <person name="Bunk B."/>
            <person name="Jeske O."/>
            <person name="Meyerdierks A."/>
            <person name="Storesund J.E."/>
            <person name="Kallscheuer N."/>
            <person name="Luecker S."/>
            <person name="Lage O.M."/>
            <person name="Pohl T."/>
            <person name="Merkel B.J."/>
            <person name="Hornburger P."/>
            <person name="Mueller R.-W."/>
            <person name="Bruemmer F."/>
            <person name="Labrenz M."/>
            <person name="Spormann A.M."/>
            <person name="Op den Camp H."/>
            <person name="Overmann J."/>
            <person name="Amann R."/>
            <person name="Jetten M.S.M."/>
            <person name="Mascher T."/>
            <person name="Medema M.H."/>
            <person name="Devos D.P."/>
            <person name="Kaster A.-K."/>
            <person name="Ovreas L."/>
            <person name="Rohde M."/>
            <person name="Galperin M.Y."/>
            <person name="Jogler C."/>
        </authorList>
    </citation>
    <scope>NUCLEOTIDE SEQUENCE [LARGE SCALE GENOMIC DNA]</scope>
    <source>
        <strain evidence="2 3">Pan265</strain>
    </source>
</reference>
<dbReference type="GO" id="GO:0005886">
    <property type="term" value="C:plasma membrane"/>
    <property type="evidence" value="ECO:0007669"/>
    <property type="project" value="TreeGrafter"/>
</dbReference>
<dbReference type="OrthoDB" id="9812349at2"/>
<keyword evidence="1" id="KW-0812">Transmembrane</keyword>
<feature type="transmembrane region" description="Helical" evidence="1">
    <location>
        <begin position="23"/>
        <end position="45"/>
    </location>
</feature>
<dbReference type="InterPro" id="IPR008523">
    <property type="entry name" value="DUF805"/>
</dbReference>
<dbReference type="PANTHER" id="PTHR34980">
    <property type="entry name" value="INNER MEMBRANE PROTEIN-RELATED-RELATED"/>
    <property type="match status" value="1"/>
</dbReference>
<dbReference type="RefSeq" id="WP_145447236.1">
    <property type="nucleotide sequence ID" value="NZ_CP036280.1"/>
</dbReference>
<keyword evidence="1" id="KW-0472">Membrane</keyword>
<name>A0A518BWQ0_9BACT</name>
<dbReference type="PANTHER" id="PTHR34980:SF2">
    <property type="entry name" value="INNER MEMBRANE PROTEIN YHAH-RELATED"/>
    <property type="match status" value="1"/>
</dbReference>
<proteinExistence type="predicted"/>
<feature type="transmembrane region" description="Helical" evidence="1">
    <location>
        <begin position="84"/>
        <end position="105"/>
    </location>
</feature>
<evidence type="ECO:0000256" key="1">
    <source>
        <dbReference type="SAM" id="Phobius"/>
    </source>
</evidence>
<gene>
    <name evidence="2" type="primary">yhaH</name>
    <name evidence="2" type="ORF">Pan265_12470</name>
</gene>
<evidence type="ECO:0000313" key="2">
    <source>
        <dbReference type="EMBL" id="QDU71398.1"/>
    </source>
</evidence>
<dbReference type="AlphaFoldDB" id="A0A518BWQ0"/>
<feature type="transmembrane region" description="Helical" evidence="1">
    <location>
        <begin position="51"/>
        <end position="72"/>
    </location>
</feature>
<keyword evidence="3" id="KW-1185">Reference proteome</keyword>
<dbReference type="Proteomes" id="UP000320386">
    <property type="component" value="Chromosome"/>
</dbReference>
<organism evidence="2 3">
    <name type="scientific">Mucisphaera calidilacus</name>
    <dbReference type="NCBI Taxonomy" id="2527982"/>
    <lineage>
        <taxon>Bacteria</taxon>
        <taxon>Pseudomonadati</taxon>
        <taxon>Planctomycetota</taxon>
        <taxon>Phycisphaerae</taxon>
        <taxon>Phycisphaerales</taxon>
        <taxon>Phycisphaeraceae</taxon>
        <taxon>Mucisphaera</taxon>
    </lineage>
</organism>
<evidence type="ECO:0000313" key="3">
    <source>
        <dbReference type="Proteomes" id="UP000320386"/>
    </source>
</evidence>
<dbReference type="KEGG" id="mcad:Pan265_12470"/>
<dbReference type="Pfam" id="PF05656">
    <property type="entry name" value="DUF805"/>
    <property type="match status" value="1"/>
</dbReference>
<protein>
    <submittedName>
        <fullName evidence="2">Inner membrane protein YhaH</fullName>
    </submittedName>
</protein>